<accession>G0W3T1</accession>
<proteinExistence type="inferred from homology"/>
<evidence type="ECO:0000313" key="8">
    <source>
        <dbReference type="Proteomes" id="UP000000689"/>
    </source>
</evidence>
<dbReference type="PANTHER" id="PTHR36091">
    <property type="entry name" value="ALTERED INHERITANCE OF MITOCHONDRIA PROTEIN 9, MITOCHONDRIAL"/>
    <property type="match status" value="1"/>
</dbReference>
<evidence type="ECO:0000256" key="6">
    <source>
        <dbReference type="ARBA" id="ARBA00031849"/>
    </source>
</evidence>
<dbReference type="GeneID" id="11493937"/>
<sequence length="631" mass="72496">MLRTTVGIRNSSLKLCLQKGQLLKISSQLKVSHYLNTTISKRHISDTPEQAFTKLTDENDPKRDQFFKYTWGSWLKNDKLEKEKRTTRFSIEGLNDVLNSLYKQMPENASNANVGSTIPLPSHNKNNTVSLTHNILAKNIGSIPPNSNMHITRLSSIHEGKHHRLYKIDTNLEKSFALRIPYPLDDATTMKMRIQSEVATMDFASSKLKINVPKIFSFAADSINPLGQPFILQEYIDGQLLMRQWDPLSSDENKGKLQSVIDAVSDIQKKLNSITFSHSGSIYFQNVIDSDPLIKSHDLEGRWCIGPSVERTLWRKKSALKRNQILKHVGPWSAESPVTDIIKDTAELELANVKRRLALLKANIPLGKNEAKVSENLLNEQSRSFGNLVTLAPFLFNSKLSKIPNLTALLKPRLFHPDLDPMNIILKKNDNGVEEPYLLDFENCSIKPFILQNSPQFIRYDGPKIYDLEKDSEEYKKLSDTEKQQYEFIYKRTRNEYMWENSLNERSPQLITSMAPPIKLLRGPYVATLERKTDEEFLIIDETMIQLKNFWKTFHENGLVINKEFPLEEQFSEEMIEKHNQALKEFHQKLITTPFAATQGWIPQDMFNNLLENGIIVKDADGNYSISESKI</sequence>
<evidence type="ECO:0000256" key="5">
    <source>
        <dbReference type="ARBA" id="ARBA00023128"/>
    </source>
</evidence>
<dbReference type="HOGENOM" id="CLU_019189_0_1_1"/>
<evidence type="ECO:0000256" key="4">
    <source>
        <dbReference type="ARBA" id="ARBA00022946"/>
    </source>
</evidence>
<dbReference type="SUPFAM" id="SSF56112">
    <property type="entry name" value="Protein kinase-like (PK-like)"/>
    <property type="match status" value="1"/>
</dbReference>
<reference evidence="7 8" key="1">
    <citation type="journal article" date="2011" name="Proc. Natl. Acad. Sci. U.S.A.">
        <title>Evolutionary erosion of yeast sex chromosomes by mating-type switching accidents.</title>
        <authorList>
            <person name="Gordon J.L."/>
            <person name="Armisen D."/>
            <person name="Proux-Wera E."/>
            <person name="Oheigeartaigh S.S."/>
            <person name="Byrne K.P."/>
            <person name="Wolfe K.H."/>
        </authorList>
    </citation>
    <scope>NUCLEOTIDE SEQUENCE [LARGE SCALE GENOMIC DNA]</scope>
    <source>
        <strain evidence="8">ATCC 10597 / BCRC 20456 / CBS 421 / NBRC 0211 / NRRL Y-12639</strain>
    </source>
</reference>
<dbReference type="KEGG" id="ndi:NDAI_0A03120"/>
<dbReference type="InterPro" id="IPR011009">
    <property type="entry name" value="Kinase-like_dom_sf"/>
</dbReference>
<evidence type="ECO:0000313" key="7">
    <source>
        <dbReference type="EMBL" id="CCD22469.1"/>
    </source>
</evidence>
<dbReference type="InterPro" id="IPR051035">
    <property type="entry name" value="Mito_inheritance_9"/>
</dbReference>
<protein>
    <recommendedName>
        <fullName evidence="3">Altered inheritance of mitochondria protein 9, mitochondrial</fullName>
    </recommendedName>
    <alternativeName>
        <fullName evidence="6">Found in mitochondrial proteome protein 29</fullName>
    </alternativeName>
</protein>
<evidence type="ECO:0000256" key="3">
    <source>
        <dbReference type="ARBA" id="ARBA00016197"/>
    </source>
</evidence>
<dbReference type="eggNOG" id="ENOG502QV1E">
    <property type="taxonomic scope" value="Eukaryota"/>
</dbReference>
<gene>
    <name evidence="7" type="primary">NDAI0A03120</name>
    <name evidence="7" type="ordered locus">NDAI_0A03120</name>
</gene>
<dbReference type="RefSeq" id="XP_003667712.1">
    <property type="nucleotide sequence ID" value="XM_003667664.1"/>
</dbReference>
<dbReference type="OrthoDB" id="2968323at2759"/>
<comment type="subcellular location">
    <subcellularLocation>
        <location evidence="1">Mitochondrion</location>
    </subcellularLocation>
</comment>
<dbReference type="Proteomes" id="UP000000689">
    <property type="component" value="Chromosome 1"/>
</dbReference>
<keyword evidence="5" id="KW-0496">Mitochondrion</keyword>
<evidence type="ECO:0000256" key="2">
    <source>
        <dbReference type="ARBA" id="ARBA00005543"/>
    </source>
</evidence>
<dbReference type="GO" id="GO:0005739">
    <property type="term" value="C:mitochondrion"/>
    <property type="evidence" value="ECO:0007669"/>
    <property type="project" value="UniProtKB-SubCell"/>
</dbReference>
<keyword evidence="4" id="KW-0809">Transit peptide</keyword>
<evidence type="ECO:0000256" key="1">
    <source>
        <dbReference type="ARBA" id="ARBA00004173"/>
    </source>
</evidence>
<organism evidence="7 8">
    <name type="scientific">Naumovozyma dairenensis (strain ATCC 10597 / BCRC 20456 / CBS 421 / NBRC 0211 / NRRL Y-12639)</name>
    <name type="common">Saccharomyces dairenensis</name>
    <dbReference type="NCBI Taxonomy" id="1071378"/>
    <lineage>
        <taxon>Eukaryota</taxon>
        <taxon>Fungi</taxon>
        <taxon>Dikarya</taxon>
        <taxon>Ascomycota</taxon>
        <taxon>Saccharomycotina</taxon>
        <taxon>Saccharomycetes</taxon>
        <taxon>Saccharomycetales</taxon>
        <taxon>Saccharomycetaceae</taxon>
        <taxon>Naumovozyma</taxon>
    </lineage>
</organism>
<name>G0W3T1_NAUDC</name>
<keyword evidence="8" id="KW-1185">Reference proteome</keyword>
<dbReference type="PANTHER" id="PTHR36091:SF1">
    <property type="entry name" value="ALTERED INHERITANCE OF MITOCHONDRIA PROTEIN 9, MITOCHONDRIAL"/>
    <property type="match status" value="1"/>
</dbReference>
<dbReference type="STRING" id="1071378.G0W3T1"/>
<dbReference type="OMA" id="GWIPQDM"/>
<comment type="similarity">
    <text evidence="2">Belongs to the AIM9 family.</text>
</comment>
<dbReference type="AlphaFoldDB" id="G0W3T1"/>
<dbReference type="EMBL" id="HE580267">
    <property type="protein sequence ID" value="CCD22469.1"/>
    <property type="molecule type" value="Genomic_DNA"/>
</dbReference>